<keyword evidence="8" id="KW-0472">Membrane</keyword>
<comment type="caution">
    <text evidence="11">The sequence shown here is derived from an EMBL/GenBank/DDBJ whole genome shotgun (WGS) entry which is preliminary data.</text>
</comment>
<keyword evidence="8" id="KW-0812">Transmembrane</keyword>
<dbReference type="NCBIfam" id="TIGR01167">
    <property type="entry name" value="LPXTG_anchor"/>
    <property type="match status" value="1"/>
</dbReference>
<feature type="signal peptide" evidence="9">
    <location>
        <begin position="1"/>
        <end position="20"/>
    </location>
</feature>
<dbReference type="InterPro" id="IPR007934">
    <property type="entry name" value="AbfB_ABD"/>
</dbReference>
<comment type="similarity">
    <text evidence="1 6">Belongs to the glycosyl hydrolase 43 family.</text>
</comment>
<dbReference type="InterPro" id="IPR036195">
    <property type="entry name" value="AbfB_ABD_sf"/>
</dbReference>
<keyword evidence="4" id="KW-0119">Carbohydrate metabolism</keyword>
<dbReference type="Pfam" id="PF05270">
    <property type="entry name" value="AbfB"/>
    <property type="match status" value="1"/>
</dbReference>
<dbReference type="Gene3D" id="2.80.10.50">
    <property type="match status" value="1"/>
</dbReference>
<keyword evidence="8" id="KW-1133">Transmembrane helix</keyword>
<dbReference type="PANTHER" id="PTHR43772:SF2">
    <property type="entry name" value="PUTATIVE (AFU_ORTHOLOGUE AFUA_2G04480)-RELATED"/>
    <property type="match status" value="1"/>
</dbReference>
<feature type="region of interest" description="Disordered" evidence="7">
    <location>
        <begin position="474"/>
        <end position="496"/>
    </location>
</feature>
<dbReference type="PANTHER" id="PTHR43772">
    <property type="entry name" value="ENDO-1,4-BETA-XYLANASE"/>
    <property type="match status" value="1"/>
</dbReference>
<feature type="compositionally biased region" description="Acidic residues" evidence="7">
    <location>
        <begin position="476"/>
        <end position="488"/>
    </location>
</feature>
<feature type="chain" id="PRO_5046320569" evidence="9">
    <location>
        <begin position="21"/>
        <end position="530"/>
    </location>
</feature>
<dbReference type="InterPro" id="IPR052176">
    <property type="entry name" value="Glycosyl_Hydrlase_43_Enz"/>
</dbReference>
<dbReference type="Proteomes" id="UP001595880">
    <property type="component" value="Unassembled WGS sequence"/>
</dbReference>
<evidence type="ECO:0000313" key="11">
    <source>
        <dbReference type="EMBL" id="MFC4388806.1"/>
    </source>
</evidence>
<keyword evidence="5 6" id="KW-0326">Glycosidase</keyword>
<dbReference type="RefSeq" id="WP_390200093.1">
    <property type="nucleotide sequence ID" value="NZ_JBHSDV010000004.1"/>
</dbReference>
<dbReference type="EMBL" id="JBHSDV010000004">
    <property type="protein sequence ID" value="MFC4388806.1"/>
    <property type="molecule type" value="Genomic_DNA"/>
</dbReference>
<keyword evidence="3 6" id="KW-0378">Hydrolase</keyword>
<dbReference type="Pfam" id="PF04616">
    <property type="entry name" value="Glyco_hydro_43"/>
    <property type="match status" value="1"/>
</dbReference>
<dbReference type="InterPro" id="IPR006710">
    <property type="entry name" value="Glyco_hydro_43"/>
</dbReference>
<keyword evidence="9" id="KW-0732">Signal</keyword>
<reference evidence="12" key="1">
    <citation type="journal article" date="2019" name="Int. J. Syst. Evol. Microbiol.">
        <title>The Global Catalogue of Microorganisms (GCM) 10K type strain sequencing project: providing services to taxonomists for standard genome sequencing and annotation.</title>
        <authorList>
            <consortium name="The Broad Institute Genomics Platform"/>
            <consortium name="The Broad Institute Genome Sequencing Center for Infectious Disease"/>
            <person name="Wu L."/>
            <person name="Ma J."/>
        </authorList>
    </citation>
    <scope>NUCLEOTIDE SEQUENCE [LARGE SCALE GENOMIC DNA]</scope>
    <source>
        <strain evidence="12">KACC 14058</strain>
    </source>
</reference>
<evidence type="ECO:0000256" key="3">
    <source>
        <dbReference type="ARBA" id="ARBA00022801"/>
    </source>
</evidence>
<feature type="domain" description="Alpha-L-arabinofuranosidase B arabinose-binding" evidence="10">
    <location>
        <begin position="349"/>
        <end position="455"/>
    </location>
</feature>
<dbReference type="InterPro" id="IPR023296">
    <property type="entry name" value="Glyco_hydro_beta-prop_sf"/>
</dbReference>
<evidence type="ECO:0000256" key="7">
    <source>
        <dbReference type="SAM" id="MobiDB-lite"/>
    </source>
</evidence>
<dbReference type="Gene3D" id="2.115.10.20">
    <property type="entry name" value="Glycosyl hydrolase domain, family 43"/>
    <property type="match status" value="1"/>
</dbReference>
<evidence type="ECO:0000259" key="10">
    <source>
        <dbReference type="Pfam" id="PF05270"/>
    </source>
</evidence>
<accession>A0ABV8VWB7</accession>
<organism evidence="11 12">
    <name type="scientific">Gracilibacillus marinus</name>
    <dbReference type="NCBI Taxonomy" id="630535"/>
    <lineage>
        <taxon>Bacteria</taxon>
        <taxon>Bacillati</taxon>
        <taxon>Bacillota</taxon>
        <taxon>Bacilli</taxon>
        <taxon>Bacillales</taxon>
        <taxon>Bacillaceae</taxon>
        <taxon>Gracilibacillus</taxon>
    </lineage>
</organism>
<keyword evidence="12" id="KW-1185">Reference proteome</keyword>
<evidence type="ECO:0000313" key="12">
    <source>
        <dbReference type="Proteomes" id="UP001595880"/>
    </source>
</evidence>
<evidence type="ECO:0000256" key="1">
    <source>
        <dbReference type="ARBA" id="ARBA00009865"/>
    </source>
</evidence>
<evidence type="ECO:0000256" key="6">
    <source>
        <dbReference type="RuleBase" id="RU361187"/>
    </source>
</evidence>
<evidence type="ECO:0000256" key="2">
    <source>
        <dbReference type="ARBA" id="ARBA00022651"/>
    </source>
</evidence>
<dbReference type="CDD" id="cd18618">
    <property type="entry name" value="GH43_Xsa43E-like"/>
    <property type="match status" value="1"/>
</dbReference>
<dbReference type="SUPFAM" id="SSF75005">
    <property type="entry name" value="Arabinanase/levansucrase/invertase"/>
    <property type="match status" value="1"/>
</dbReference>
<evidence type="ECO:0000256" key="4">
    <source>
        <dbReference type="ARBA" id="ARBA00023277"/>
    </source>
</evidence>
<keyword evidence="2" id="KW-0624">Polysaccharide degradation</keyword>
<keyword evidence="2" id="KW-0858">Xylan degradation</keyword>
<sequence>MKKIVFISLLLFLFPIYIYADNPVIKDTYTADPATLVHDGKVYLYTGHDEATTNDSFFVLKKWNIYSSIDLENWKLEGSLDRQAFDWAKHDSAWASQVVEKNGVFYWYVTVRNNDATEPGYAIGVATSDNPVTGWKDAIGGPLISPSMTEDPEHMGTDPWDDIDPTVYVDDDGEAYMYWGNTHLYYAKLKDNMIEIDGDIKRIEINNLDGSFTEGPWLDKYEGNYYLTFAMNYPEEIGYAMATSPEGPWTFKGKIMNRLSNSATSHPAILHFQEQNYFVYHTASLPNGGEFRRSVSIEDLHYFEDGTIAPITPTASGVSGPSYMLQLIDTNLALKEQTLFLSLEEKEEVNYNYRWYQTPALNQSNHVNVVSFQSENNPGFYLVKEGDYIRLKKNDGTDAFKDAASFRLVPGMSDEKAYSIQPVNDDTVVLAKSENNGVSFQSKEQLTNDTDATFLITALEDIIPEQMEKEAVNQPEVEENQVQEESQVEEVNTKEETDEANNTTYIVIGLVSLLLVVFLSLVFINKKRKK</sequence>
<dbReference type="SUPFAM" id="SSF110221">
    <property type="entry name" value="AbfB domain"/>
    <property type="match status" value="1"/>
</dbReference>
<evidence type="ECO:0000256" key="9">
    <source>
        <dbReference type="SAM" id="SignalP"/>
    </source>
</evidence>
<gene>
    <name evidence="11" type="ORF">ACFOZ1_13475</name>
</gene>
<feature type="transmembrane region" description="Helical" evidence="8">
    <location>
        <begin position="505"/>
        <end position="524"/>
    </location>
</feature>
<evidence type="ECO:0000256" key="5">
    <source>
        <dbReference type="ARBA" id="ARBA00023295"/>
    </source>
</evidence>
<proteinExistence type="inferred from homology"/>
<evidence type="ECO:0000256" key="8">
    <source>
        <dbReference type="SAM" id="Phobius"/>
    </source>
</evidence>
<protein>
    <submittedName>
        <fullName evidence="11">Family 43 glycosylhydrolase</fullName>
    </submittedName>
</protein>
<name>A0ABV8VWB7_9BACI</name>